<feature type="region of interest" description="Disordered" evidence="1">
    <location>
        <begin position="330"/>
        <end position="400"/>
    </location>
</feature>
<organism evidence="2 3">
    <name type="scientific">Cladophialophora chaetospira</name>
    <dbReference type="NCBI Taxonomy" id="386627"/>
    <lineage>
        <taxon>Eukaryota</taxon>
        <taxon>Fungi</taxon>
        <taxon>Dikarya</taxon>
        <taxon>Ascomycota</taxon>
        <taxon>Pezizomycotina</taxon>
        <taxon>Eurotiomycetes</taxon>
        <taxon>Chaetothyriomycetidae</taxon>
        <taxon>Chaetothyriales</taxon>
        <taxon>Herpotrichiellaceae</taxon>
        <taxon>Cladophialophora</taxon>
    </lineage>
</organism>
<accession>A0AA38XHE3</accession>
<feature type="compositionally biased region" description="Low complexity" evidence="1">
    <location>
        <begin position="216"/>
        <end position="227"/>
    </location>
</feature>
<evidence type="ECO:0000256" key="1">
    <source>
        <dbReference type="SAM" id="MobiDB-lite"/>
    </source>
</evidence>
<protein>
    <recommendedName>
        <fullName evidence="4">Fungal N-terminal domain-containing protein</fullName>
    </recommendedName>
</protein>
<keyword evidence="3" id="KW-1185">Reference proteome</keyword>
<evidence type="ECO:0000313" key="2">
    <source>
        <dbReference type="EMBL" id="KAJ9613523.1"/>
    </source>
</evidence>
<feature type="region of interest" description="Disordered" evidence="1">
    <location>
        <begin position="192"/>
        <end position="227"/>
    </location>
</feature>
<proteinExistence type="predicted"/>
<dbReference type="InterPro" id="IPR039327">
    <property type="entry name" value="CON7-like"/>
</dbReference>
<comment type="caution">
    <text evidence="2">The sequence shown here is derived from an EMBL/GenBank/DDBJ whole genome shotgun (WGS) entry which is preliminary data.</text>
</comment>
<gene>
    <name evidence="2" type="ORF">H2200_003465</name>
</gene>
<dbReference type="Proteomes" id="UP001172673">
    <property type="component" value="Unassembled WGS sequence"/>
</dbReference>
<dbReference type="PANTHER" id="PTHR36167:SF4">
    <property type="entry name" value="FUNGAL N-TERMINAL DOMAIN-CONTAINING PROTEIN"/>
    <property type="match status" value="1"/>
</dbReference>
<dbReference type="EMBL" id="JAPDRK010000004">
    <property type="protein sequence ID" value="KAJ9613523.1"/>
    <property type="molecule type" value="Genomic_DNA"/>
</dbReference>
<evidence type="ECO:0000313" key="3">
    <source>
        <dbReference type="Proteomes" id="UP001172673"/>
    </source>
</evidence>
<dbReference type="AlphaFoldDB" id="A0AA38XHE3"/>
<dbReference type="PANTHER" id="PTHR36167">
    <property type="entry name" value="C2H2 FINGER DOMAIN TRANSCRIPTION FACTOR (EUROFUNG)-RELATED"/>
    <property type="match status" value="1"/>
</dbReference>
<evidence type="ECO:0008006" key="4">
    <source>
        <dbReference type="Google" id="ProtNLM"/>
    </source>
</evidence>
<reference evidence="2" key="1">
    <citation type="submission" date="2022-10" db="EMBL/GenBank/DDBJ databases">
        <title>Culturing micro-colonial fungi from biological soil crusts in the Mojave desert and describing Neophaeococcomyces mojavensis, and introducing the new genera and species Taxawa tesnikishii.</title>
        <authorList>
            <person name="Kurbessoian T."/>
            <person name="Stajich J.E."/>
        </authorList>
    </citation>
    <scope>NUCLEOTIDE SEQUENCE</scope>
    <source>
        <strain evidence="2">TK_41</strain>
    </source>
</reference>
<name>A0AA38XHE3_9EURO</name>
<sequence>MSGLEILGLAASVIQIADLGAKLSVKLFTFSRKVKNADKSIDSISQDIAATGAVLAQLGAELNKEENVRLRSPAAITTTKSLVESCEKLFGELNEAIDGGGGGGNGSGHTLILELRRRLRFPFLEPQIELLRCNLERLKTSLLVILNVLILAEQLRSHKTGEILKDQHELLRTLVKEKDTSERNFKRILQTVEAAKDPETPTASSNPGESVHHDATSSLSTTSDAVTTTSNPLAGAATVAIKLPVAIKNHIQLNDHCLLISKMLTEIGVLKYRIDYGQRDRVQKAVLKVHWDEWAQLRRKHGEKPLLELFAALRQDELLQYWKQMAEAQEESVAEQSAPLDGAEHPHPENQSFPPEGVQARSQSHIYPQPRSHAASAATTEDSEPKQNYQSRDSSDGRALSEAIERNRRLPETYSRSHLQLSRVSYEQTDSEREQDIDLDDSDQTIRILLSGLANEAEIARLQPDVIVPKALNLEFPTEASPLGFCKGAIRLLSADEKDRNHAFSVISRPSSMYHTVRVWKCRSCAFEGPVARPSGGNETKKTKQESFDSTIYTNNRSVRYKWAFLARSHLPMKAPSGSAIFACLFCCVEGGERGWSSDGTSGTLEVFMEHLAGVHREESVWPSVEMQTRLQCIVGRVAKTDEDWDVNLLPLEVGDESINTLDAPEQKV</sequence>
<dbReference type="GO" id="GO:0006355">
    <property type="term" value="P:regulation of DNA-templated transcription"/>
    <property type="evidence" value="ECO:0007669"/>
    <property type="project" value="InterPro"/>
</dbReference>